<dbReference type="Proteomes" id="UP001439008">
    <property type="component" value="Unassembled WGS sequence"/>
</dbReference>
<evidence type="ECO:0000313" key="2">
    <source>
        <dbReference type="Proteomes" id="UP001439008"/>
    </source>
</evidence>
<name>A0ABV2AMC2_9EUKA</name>
<reference evidence="1 2" key="1">
    <citation type="journal article" date="2024" name="BMC Biol.">
        <title>Comparative genomics of Ascetosporea gives new insight into the evolutionary basis for animal parasitism in Rhizaria.</title>
        <authorList>
            <person name="Hiltunen Thoren M."/>
            <person name="Onut-Brannstrom I."/>
            <person name="Alfjorden A."/>
            <person name="Peckova H."/>
            <person name="Swords F."/>
            <person name="Hooper C."/>
            <person name="Holzer A.S."/>
            <person name="Bass D."/>
            <person name="Burki F."/>
        </authorList>
    </citation>
    <scope>NUCLEOTIDE SEQUENCE [LARGE SCALE GENOMIC DNA]</scope>
    <source>
        <strain evidence="1">20-A016</strain>
    </source>
</reference>
<evidence type="ECO:0000313" key="1">
    <source>
        <dbReference type="EMBL" id="MES1920780.1"/>
    </source>
</evidence>
<comment type="caution">
    <text evidence="1">The sequence shown here is derived from an EMBL/GenBank/DDBJ whole genome shotgun (WGS) entry which is preliminary data.</text>
</comment>
<organism evidence="1 2">
    <name type="scientific">Bonamia ostreae</name>
    <dbReference type="NCBI Taxonomy" id="126728"/>
    <lineage>
        <taxon>Eukaryota</taxon>
        <taxon>Sar</taxon>
        <taxon>Rhizaria</taxon>
        <taxon>Endomyxa</taxon>
        <taxon>Ascetosporea</taxon>
        <taxon>Haplosporida</taxon>
        <taxon>Bonamia</taxon>
    </lineage>
</organism>
<protein>
    <submittedName>
        <fullName evidence="1">Uncharacterized protein</fullName>
    </submittedName>
</protein>
<dbReference type="EMBL" id="JBDODL010000861">
    <property type="protein sequence ID" value="MES1920780.1"/>
    <property type="molecule type" value="Genomic_DNA"/>
</dbReference>
<proteinExistence type="predicted"/>
<accession>A0ABV2AMC2</accession>
<keyword evidence="2" id="KW-1185">Reference proteome</keyword>
<sequence>MHCQMQLTRKLIISAILSTFWVSLFDDIKFDSLILPNEKSLTMKLAKQTFSNKNLNSKIAISVHVTASDINKALNFSKHILERINSQRPAKKYKFVNLDSEILECNNLSSDPFFSSQCISKKIARYILKHRKVFFLFSLFSTPFDSVSFLISVFDDTAPALMYTRKGFFGDEKSKNLKVRNCIFVMISEQKSKIFQNFSENIKETVISKQMLSFEKENGISERFSHRIIGRIPIFD</sequence>
<gene>
    <name evidence="1" type="ORF">MHBO_002417</name>
</gene>